<keyword evidence="4 10" id="KW-0547">Nucleotide-binding</keyword>
<dbReference type="CDD" id="cd00009">
    <property type="entry name" value="AAA"/>
    <property type="match status" value="1"/>
</dbReference>
<dbReference type="InterPro" id="IPR036628">
    <property type="entry name" value="Clp_N_dom_sf"/>
</dbReference>
<dbReference type="SMART" id="SM01086">
    <property type="entry name" value="ClpB_D2-small"/>
    <property type="match status" value="1"/>
</dbReference>
<dbReference type="FunFam" id="3.40.50.300:FF:000010">
    <property type="entry name" value="Chaperone clpB 1, putative"/>
    <property type="match status" value="1"/>
</dbReference>
<dbReference type="GO" id="GO:0042026">
    <property type="term" value="P:protein refolding"/>
    <property type="evidence" value="ECO:0007669"/>
    <property type="project" value="UniProtKB-UniRule"/>
</dbReference>
<evidence type="ECO:0000313" key="14">
    <source>
        <dbReference type="Proteomes" id="UP000438699"/>
    </source>
</evidence>
<dbReference type="AlphaFoldDB" id="A0A6N6N779"/>
<evidence type="ECO:0000256" key="1">
    <source>
        <dbReference type="ARBA" id="ARBA00008675"/>
    </source>
</evidence>
<dbReference type="EMBL" id="WAIE01000001">
    <property type="protein sequence ID" value="KAB1443289.1"/>
    <property type="molecule type" value="Genomic_DNA"/>
</dbReference>
<dbReference type="FunFam" id="3.40.50.300:FF:000120">
    <property type="entry name" value="ATP-dependent chaperone ClpB"/>
    <property type="match status" value="1"/>
</dbReference>
<dbReference type="SMART" id="SM00382">
    <property type="entry name" value="AAA"/>
    <property type="match status" value="2"/>
</dbReference>
<reference evidence="13 14" key="1">
    <citation type="journal article" date="2017" name="Int. J. Syst. Evol. Microbiol.">
        <title>Desulfovibrio senegalensis sp. nov., a mesophilic sulfate reducer isolated from marine sediment.</title>
        <authorList>
            <person name="Thioye A."/>
            <person name="Gam Z.B.A."/>
            <person name="Mbengue M."/>
            <person name="Cayol J.L."/>
            <person name="Joseph-Bartoli M."/>
            <person name="Toure-Kane C."/>
            <person name="Labat M."/>
        </authorList>
    </citation>
    <scope>NUCLEOTIDE SEQUENCE [LARGE SCALE GENOMIC DNA]</scope>
    <source>
        <strain evidence="13 14">DSM 101509</strain>
    </source>
</reference>
<keyword evidence="14" id="KW-1185">Reference proteome</keyword>
<dbReference type="NCBIfam" id="TIGR03346">
    <property type="entry name" value="chaperone_ClpB"/>
    <property type="match status" value="1"/>
</dbReference>
<dbReference type="InterPro" id="IPR017730">
    <property type="entry name" value="Chaperonin_ClpB"/>
</dbReference>
<dbReference type="PRINTS" id="PR00300">
    <property type="entry name" value="CLPPROTEASEA"/>
</dbReference>
<evidence type="ECO:0000256" key="2">
    <source>
        <dbReference type="ARBA" id="ARBA00017574"/>
    </source>
</evidence>
<evidence type="ECO:0000256" key="10">
    <source>
        <dbReference type="RuleBase" id="RU004432"/>
    </source>
</evidence>
<name>A0A6N6N779_9BACT</name>
<dbReference type="RefSeq" id="WP_151149621.1">
    <property type="nucleotide sequence ID" value="NZ_WAIE01000001.1"/>
</dbReference>
<feature type="domain" description="Clp R" evidence="12">
    <location>
        <begin position="3"/>
        <end position="151"/>
    </location>
</feature>
<dbReference type="GO" id="GO:0034605">
    <property type="term" value="P:cellular response to heat"/>
    <property type="evidence" value="ECO:0007669"/>
    <property type="project" value="TreeGrafter"/>
</dbReference>
<dbReference type="InterPro" id="IPR041546">
    <property type="entry name" value="ClpA/ClpB_AAA_lid"/>
</dbReference>
<dbReference type="SUPFAM" id="SSF81923">
    <property type="entry name" value="Double Clp-N motif"/>
    <property type="match status" value="1"/>
</dbReference>
<accession>A0A6N6N779</accession>
<keyword evidence="5 10" id="KW-0067">ATP-binding</keyword>
<dbReference type="InterPro" id="IPR027417">
    <property type="entry name" value="P-loop_NTPase"/>
</dbReference>
<dbReference type="InterPro" id="IPR003593">
    <property type="entry name" value="AAA+_ATPase"/>
</dbReference>
<dbReference type="Proteomes" id="UP000438699">
    <property type="component" value="Unassembled WGS sequence"/>
</dbReference>
<comment type="similarity">
    <text evidence="1 10">Belongs to the ClpA/ClpB family.</text>
</comment>
<sequence>MDPNRFTQKTQEAVSEAQNKAIRSGQQQIDCEHLLFALAAQENGLVPQILRKLGVEPSEYSGAVDAEIARLPKVSGPGATPDRIMVTGRLQTVLVKADDHAKRMNDEFVSVEHLFLALMDEPAGSGVGKVNSRFGIDKDKVLSALTEVRGNQRVTTDNPEATYDSLKKYGRDLVDEAKSGRLDPVIGRDAEIRRVIRILSRRTKNNPVLIGEAGVGKTAIVEGLAQRIVKQDVPEGLKDKIVYSLDMGALIAGAKYRGEFEERLKAVLKEVQESAGRILLFIDELHTIVGAGKTEGSMDAGNLLKPMLARGELHCIGATTTDEYRKNIEKDPALERRFQTVMVDEPTVEDTISILRGLRERFEVHHGVRISDGAVVEAAVLSNRYISDRQLPDKAIDLIDEAAALIRTEIDSQPYELDKANRQIMQLEIEREALKRETDKASHDRLDKLERELADLKEQQARLMTQWQNEKGGIERLRTIKADIESVRHQIEEAKRVHDYNRAAELEYGQLNALMKELEERNKAMEEAGEGQRMVKEEVGPDDVAQVIARWTGIPVSKLLEGEREKLLKLGEQLHARVIGQDQAVQAVADAVLRARAGLKNPSRPIGSFIFLGPTGVGKTELCKTLAQSLFDSEDNMIRIDMSEYMEKHTVARLIGAPPGYVGYDEGGQLTEAVRRKPYSVVLFDEIEKAHHDVFNVLLQILDDGRLTDSHGRTVDFKNTIIIMTSNLGAQYMLDGIAEDGEFNPGVEEQVMDTLRHHFRPEFLNRVDESVLFRPLLMDQLTMIVELLVQGLRSRLEDRNITLELSDKAKAFIAQSAYDPSFGARPLHRYLQAHLETPLAKQLIGGVLEDGMNVVVDEQDGELVFTH</sequence>
<evidence type="ECO:0000256" key="11">
    <source>
        <dbReference type="RuleBase" id="RU362034"/>
    </source>
</evidence>
<dbReference type="InterPro" id="IPR003959">
    <property type="entry name" value="ATPase_AAA_core"/>
</dbReference>
<comment type="subunit">
    <text evidence="11">Homohexamer; The oligomerization is ATP-dependent.</text>
</comment>
<dbReference type="Gene3D" id="3.40.50.300">
    <property type="entry name" value="P-loop containing nucleotide triphosphate hydrolases"/>
    <property type="match status" value="3"/>
</dbReference>
<dbReference type="SUPFAM" id="SSF52540">
    <property type="entry name" value="P-loop containing nucleoside triphosphate hydrolases"/>
    <property type="match status" value="2"/>
</dbReference>
<keyword evidence="6 11" id="KW-0175">Coiled coil</keyword>
<comment type="function">
    <text evidence="11">Part of a stress-induced multi-chaperone system, it is involved in the recovery of the cell from heat-induced damage, in cooperation with DnaK, DnaJ and GrpE.</text>
</comment>
<evidence type="ECO:0000256" key="9">
    <source>
        <dbReference type="PROSITE-ProRule" id="PRU01251"/>
    </source>
</evidence>
<dbReference type="PANTHER" id="PTHR11638">
    <property type="entry name" value="ATP-DEPENDENT CLP PROTEASE"/>
    <property type="match status" value="1"/>
</dbReference>
<dbReference type="PROSITE" id="PS51903">
    <property type="entry name" value="CLP_R"/>
    <property type="match status" value="1"/>
</dbReference>
<evidence type="ECO:0000256" key="8">
    <source>
        <dbReference type="ARBA" id="ARBA00026057"/>
    </source>
</evidence>
<evidence type="ECO:0000256" key="5">
    <source>
        <dbReference type="ARBA" id="ARBA00022840"/>
    </source>
</evidence>
<dbReference type="Pfam" id="PF00004">
    <property type="entry name" value="AAA"/>
    <property type="match status" value="1"/>
</dbReference>
<evidence type="ECO:0000256" key="7">
    <source>
        <dbReference type="ARBA" id="ARBA00023186"/>
    </source>
</evidence>
<dbReference type="InterPro" id="IPR001270">
    <property type="entry name" value="ClpA/B"/>
</dbReference>
<dbReference type="GO" id="GO:0016887">
    <property type="term" value="F:ATP hydrolysis activity"/>
    <property type="evidence" value="ECO:0007669"/>
    <property type="project" value="InterPro"/>
</dbReference>
<dbReference type="Pfam" id="PF17871">
    <property type="entry name" value="AAA_lid_9"/>
    <property type="match status" value="1"/>
</dbReference>
<evidence type="ECO:0000256" key="4">
    <source>
        <dbReference type="ARBA" id="ARBA00022741"/>
    </source>
</evidence>
<dbReference type="PANTHER" id="PTHR11638:SF18">
    <property type="entry name" value="HEAT SHOCK PROTEIN 104"/>
    <property type="match status" value="1"/>
</dbReference>
<dbReference type="GO" id="GO:0005737">
    <property type="term" value="C:cytoplasm"/>
    <property type="evidence" value="ECO:0007669"/>
    <property type="project" value="UniProtKB-SubCell"/>
</dbReference>
<dbReference type="Pfam" id="PF02861">
    <property type="entry name" value="Clp_N"/>
    <property type="match status" value="1"/>
</dbReference>
<dbReference type="InterPro" id="IPR050130">
    <property type="entry name" value="ClpA_ClpB"/>
</dbReference>
<dbReference type="Pfam" id="PF07724">
    <property type="entry name" value="AAA_2"/>
    <property type="match status" value="1"/>
</dbReference>
<comment type="subcellular location">
    <subcellularLocation>
        <location evidence="11">Cytoplasm</location>
    </subcellularLocation>
</comment>
<keyword evidence="11" id="KW-0963">Cytoplasm</keyword>
<dbReference type="InterPro" id="IPR004176">
    <property type="entry name" value="Clp_R_N"/>
</dbReference>
<dbReference type="GO" id="GO:0005524">
    <property type="term" value="F:ATP binding"/>
    <property type="evidence" value="ECO:0007669"/>
    <property type="project" value="UniProtKB-UniRule"/>
</dbReference>
<evidence type="ECO:0000256" key="6">
    <source>
        <dbReference type="ARBA" id="ARBA00023054"/>
    </source>
</evidence>
<dbReference type="PROSITE" id="PS00871">
    <property type="entry name" value="CLPAB_2"/>
    <property type="match status" value="1"/>
</dbReference>
<dbReference type="PROSITE" id="PS00870">
    <property type="entry name" value="CLPAB_1"/>
    <property type="match status" value="1"/>
</dbReference>
<dbReference type="FunFam" id="3.40.50.300:FF:000025">
    <property type="entry name" value="ATP-dependent Clp protease subunit"/>
    <property type="match status" value="1"/>
</dbReference>
<keyword evidence="7 10" id="KW-0143">Chaperone</keyword>
<dbReference type="InterPro" id="IPR028299">
    <property type="entry name" value="ClpA/B_CS2"/>
</dbReference>
<gene>
    <name evidence="11 13" type="primary">clpB</name>
    <name evidence="13" type="ORF">F8A88_03220</name>
</gene>
<dbReference type="Gene3D" id="1.10.1780.10">
    <property type="entry name" value="Clp, N-terminal domain"/>
    <property type="match status" value="1"/>
</dbReference>
<organism evidence="13 14">
    <name type="scientific">Pseudodesulfovibrio senegalensis</name>
    <dbReference type="NCBI Taxonomy" id="1721087"/>
    <lineage>
        <taxon>Bacteria</taxon>
        <taxon>Pseudomonadati</taxon>
        <taxon>Thermodesulfobacteriota</taxon>
        <taxon>Desulfovibrionia</taxon>
        <taxon>Desulfovibrionales</taxon>
        <taxon>Desulfovibrionaceae</taxon>
    </lineage>
</organism>
<feature type="coiled-coil region" evidence="11">
    <location>
        <begin position="417"/>
        <end position="528"/>
    </location>
</feature>
<proteinExistence type="inferred from homology"/>
<comment type="caution">
    <text evidence="13">The sequence shown here is derived from an EMBL/GenBank/DDBJ whole genome shotgun (WGS) entry which is preliminary data.</text>
</comment>
<protein>
    <recommendedName>
        <fullName evidence="2 11">Chaperone protein ClpB</fullName>
    </recommendedName>
</protein>
<evidence type="ECO:0000313" key="13">
    <source>
        <dbReference type="EMBL" id="KAB1443289.1"/>
    </source>
</evidence>
<dbReference type="InterPro" id="IPR019489">
    <property type="entry name" value="Clp_ATPase_C"/>
</dbReference>
<comment type="subunit">
    <text evidence="8">Homohexamer. The oligomerization is ATP-dependent.</text>
</comment>
<dbReference type="CDD" id="cd19499">
    <property type="entry name" value="RecA-like_ClpB_Hsp104-like"/>
    <property type="match status" value="1"/>
</dbReference>
<dbReference type="OrthoDB" id="9803641at2"/>
<keyword evidence="11" id="KW-0346">Stress response</keyword>
<dbReference type="Pfam" id="PF10431">
    <property type="entry name" value="ClpB_D2-small"/>
    <property type="match status" value="1"/>
</dbReference>
<dbReference type="InterPro" id="IPR018368">
    <property type="entry name" value="ClpA/B_CS1"/>
</dbReference>
<evidence type="ECO:0000256" key="3">
    <source>
        <dbReference type="ARBA" id="ARBA00022737"/>
    </source>
</evidence>
<keyword evidence="3 9" id="KW-0677">Repeat</keyword>
<dbReference type="Gene3D" id="1.10.8.60">
    <property type="match status" value="1"/>
</dbReference>
<evidence type="ECO:0000259" key="12">
    <source>
        <dbReference type="PROSITE" id="PS51903"/>
    </source>
</evidence>